<dbReference type="PRINTS" id="PR00344">
    <property type="entry name" value="BCTRLSENSOR"/>
</dbReference>
<keyword evidence="6" id="KW-0472">Membrane</keyword>
<dbReference type="SMART" id="SM00448">
    <property type="entry name" value="REC"/>
    <property type="match status" value="1"/>
</dbReference>
<dbReference type="SMART" id="SM00388">
    <property type="entry name" value="HisKA"/>
    <property type="match status" value="1"/>
</dbReference>
<dbReference type="CDD" id="cd01007">
    <property type="entry name" value="PBP2_BvgS_HisK_like"/>
    <property type="match status" value="1"/>
</dbReference>
<dbReference type="Pfam" id="PF02518">
    <property type="entry name" value="HATPase_c"/>
    <property type="match status" value="1"/>
</dbReference>
<comment type="caution">
    <text evidence="9">The sequence shown here is derived from an EMBL/GenBank/DDBJ whole genome shotgun (WGS) entry which is preliminary data.</text>
</comment>
<dbReference type="Gene3D" id="3.40.50.2300">
    <property type="match status" value="1"/>
</dbReference>
<dbReference type="SUPFAM" id="SSF55874">
    <property type="entry name" value="ATPase domain of HSP90 chaperone/DNA topoisomerase II/histidine kinase"/>
    <property type="match status" value="1"/>
</dbReference>
<dbReference type="CDD" id="cd17546">
    <property type="entry name" value="REC_hyHK_CKI1_RcsC-like"/>
    <property type="match status" value="1"/>
</dbReference>
<keyword evidence="6" id="KW-0812">Transmembrane</keyword>
<dbReference type="PANTHER" id="PTHR45339:SF1">
    <property type="entry name" value="HYBRID SIGNAL TRANSDUCTION HISTIDINE KINASE J"/>
    <property type="match status" value="1"/>
</dbReference>
<keyword evidence="4" id="KW-0902">Two-component regulatory system</keyword>
<evidence type="ECO:0000256" key="3">
    <source>
        <dbReference type="ARBA" id="ARBA00022553"/>
    </source>
</evidence>
<dbReference type="CDD" id="cd00082">
    <property type="entry name" value="HisKA"/>
    <property type="match status" value="1"/>
</dbReference>
<reference evidence="10" key="1">
    <citation type="journal article" date="2019" name="Int. J. Syst. Evol. Microbiol.">
        <title>The Global Catalogue of Microorganisms (GCM) 10K type strain sequencing project: providing services to taxonomists for standard genome sequencing and annotation.</title>
        <authorList>
            <consortium name="The Broad Institute Genomics Platform"/>
            <consortium name="The Broad Institute Genome Sequencing Center for Infectious Disease"/>
            <person name="Wu L."/>
            <person name="Ma J."/>
        </authorList>
    </citation>
    <scope>NUCLEOTIDE SEQUENCE [LARGE SCALE GENOMIC DNA]</scope>
    <source>
        <strain evidence="10">KCTC 52274</strain>
    </source>
</reference>
<name>A0ABW5LBA3_9FLAO</name>
<dbReference type="PROSITE" id="PS50110">
    <property type="entry name" value="RESPONSE_REGULATORY"/>
    <property type="match status" value="1"/>
</dbReference>
<dbReference type="InterPro" id="IPR011006">
    <property type="entry name" value="CheY-like_superfamily"/>
</dbReference>
<evidence type="ECO:0000256" key="2">
    <source>
        <dbReference type="ARBA" id="ARBA00012438"/>
    </source>
</evidence>
<dbReference type="InterPro" id="IPR003661">
    <property type="entry name" value="HisK_dim/P_dom"/>
</dbReference>
<dbReference type="SUPFAM" id="SSF53850">
    <property type="entry name" value="Periplasmic binding protein-like II"/>
    <property type="match status" value="1"/>
</dbReference>
<gene>
    <name evidence="9" type="ORF">ACFSR1_01930</name>
</gene>
<dbReference type="PANTHER" id="PTHR45339">
    <property type="entry name" value="HYBRID SIGNAL TRANSDUCTION HISTIDINE KINASE J"/>
    <property type="match status" value="1"/>
</dbReference>
<comment type="catalytic activity">
    <reaction evidence="1">
        <text>ATP + protein L-histidine = ADP + protein N-phospho-L-histidine.</text>
        <dbReference type="EC" id="2.7.13.3"/>
    </reaction>
</comment>
<protein>
    <recommendedName>
        <fullName evidence="2">histidine kinase</fullName>
        <ecNumber evidence="2">2.7.13.3</ecNumber>
    </recommendedName>
</protein>
<dbReference type="Pfam" id="PF00512">
    <property type="entry name" value="HisKA"/>
    <property type="match status" value="1"/>
</dbReference>
<evidence type="ECO:0000259" key="7">
    <source>
        <dbReference type="PROSITE" id="PS50109"/>
    </source>
</evidence>
<dbReference type="Gene3D" id="3.40.190.10">
    <property type="entry name" value="Periplasmic binding protein-like II"/>
    <property type="match status" value="2"/>
</dbReference>
<dbReference type="Pfam" id="PF00072">
    <property type="entry name" value="Response_reg"/>
    <property type="match status" value="1"/>
</dbReference>
<dbReference type="Proteomes" id="UP001597319">
    <property type="component" value="Unassembled WGS sequence"/>
</dbReference>
<dbReference type="InterPro" id="IPR036097">
    <property type="entry name" value="HisK_dim/P_sf"/>
</dbReference>
<evidence type="ECO:0000313" key="10">
    <source>
        <dbReference type="Proteomes" id="UP001597319"/>
    </source>
</evidence>
<dbReference type="EC" id="2.7.13.3" evidence="2"/>
<proteinExistence type="predicted"/>
<dbReference type="Gene3D" id="3.30.565.10">
    <property type="entry name" value="Histidine kinase-like ATPase, C-terminal domain"/>
    <property type="match status" value="1"/>
</dbReference>
<sequence>MKLSDLEKEWLQQNDSITVAIYPYYPPYQFINEQGEADGVFIEYLEIIERKINHKFKRKQYRDWPKLIEDVKENKVNLILEIQKTQNRKAYLKFYPPLFESQHVIVTRKNTTFGSNIESLFDKTLVLPKNYGISEILNDKYPDLNIVTLRNELDCLTTLNAGEYDAYIGPRAVANHYIRSKKLNNLKISSGTNLNYEPGIAINNSNVILDGIISKALASITKEERESTLDNWLYQNVVPFYQTSRFWIIVSLVSLLAFVLGAFFNSYLKYKIQQKKEELIIARDIAEESNRLKTNFINNIPQEIRTPMNGIIGLSEYLNEEDLSPEERQKYTQMIIGNSKELLSIIDNILEISQLQTKRFTLRLVEINLRNVFKSLVAYYEVKAEEKNINFYIESNLTNSQNIVLMDRPKLNKILNVFVDNAVKYTSDGSITISYKIKEDFLLISVKDTGVGISEKNQTKIKNNLTSTAENTIGGYDGIGLGLTIAKKNADFIGGQITLVSEENKGTTFTLQVPYNPVSKNEKNNNEEIDKNLSKKEKHIILIAEDGETNFLFLKTILTKMNDYDFTIYRAKNGQEAVTICQENQNIDLVLMDIKMPVMNGYDATSYIKKMRPDLPVIAQTAYSIEEDVQKALDAGCDDFVSKPVDRKVLKPMLNKYFPIFKNRNKRTNLK</sequence>
<evidence type="ECO:0000256" key="1">
    <source>
        <dbReference type="ARBA" id="ARBA00000085"/>
    </source>
</evidence>
<feature type="transmembrane region" description="Helical" evidence="6">
    <location>
        <begin position="246"/>
        <end position="268"/>
    </location>
</feature>
<evidence type="ECO:0000256" key="5">
    <source>
        <dbReference type="PROSITE-ProRule" id="PRU00169"/>
    </source>
</evidence>
<dbReference type="EMBL" id="JBHULE010000002">
    <property type="protein sequence ID" value="MFD2561409.1"/>
    <property type="molecule type" value="Genomic_DNA"/>
</dbReference>
<feature type="domain" description="Histidine kinase" evidence="7">
    <location>
        <begin position="299"/>
        <end position="517"/>
    </location>
</feature>
<dbReference type="InterPro" id="IPR005467">
    <property type="entry name" value="His_kinase_dom"/>
</dbReference>
<dbReference type="SUPFAM" id="SSF52172">
    <property type="entry name" value="CheY-like"/>
    <property type="match status" value="1"/>
</dbReference>
<accession>A0ABW5LBA3</accession>
<dbReference type="InterPro" id="IPR003594">
    <property type="entry name" value="HATPase_dom"/>
</dbReference>
<evidence type="ECO:0000259" key="8">
    <source>
        <dbReference type="PROSITE" id="PS50110"/>
    </source>
</evidence>
<dbReference type="InterPro" id="IPR036890">
    <property type="entry name" value="HATPase_C_sf"/>
</dbReference>
<keyword evidence="10" id="KW-1185">Reference proteome</keyword>
<dbReference type="InterPro" id="IPR001789">
    <property type="entry name" value="Sig_transdc_resp-reg_receiver"/>
</dbReference>
<dbReference type="Gene3D" id="1.10.287.130">
    <property type="match status" value="1"/>
</dbReference>
<dbReference type="SMART" id="SM00387">
    <property type="entry name" value="HATPase_c"/>
    <property type="match status" value="1"/>
</dbReference>
<evidence type="ECO:0000256" key="4">
    <source>
        <dbReference type="ARBA" id="ARBA00023012"/>
    </source>
</evidence>
<feature type="domain" description="Response regulatory" evidence="8">
    <location>
        <begin position="540"/>
        <end position="658"/>
    </location>
</feature>
<dbReference type="RefSeq" id="WP_378289084.1">
    <property type="nucleotide sequence ID" value="NZ_JBHULE010000002.1"/>
</dbReference>
<dbReference type="SMART" id="SM00062">
    <property type="entry name" value="PBPb"/>
    <property type="match status" value="1"/>
</dbReference>
<dbReference type="Pfam" id="PF00497">
    <property type="entry name" value="SBP_bac_3"/>
    <property type="match status" value="1"/>
</dbReference>
<dbReference type="SUPFAM" id="SSF47384">
    <property type="entry name" value="Homodimeric domain of signal transducing histidine kinase"/>
    <property type="match status" value="1"/>
</dbReference>
<dbReference type="PROSITE" id="PS50109">
    <property type="entry name" value="HIS_KIN"/>
    <property type="match status" value="1"/>
</dbReference>
<keyword evidence="6" id="KW-1133">Transmembrane helix</keyword>
<keyword evidence="3 5" id="KW-0597">Phosphoprotein</keyword>
<dbReference type="InterPro" id="IPR001638">
    <property type="entry name" value="Solute-binding_3/MltF_N"/>
</dbReference>
<evidence type="ECO:0000256" key="6">
    <source>
        <dbReference type="SAM" id="Phobius"/>
    </source>
</evidence>
<organism evidence="9 10">
    <name type="scientific">Aquimarina rubra</name>
    <dbReference type="NCBI Taxonomy" id="1920033"/>
    <lineage>
        <taxon>Bacteria</taxon>
        <taxon>Pseudomonadati</taxon>
        <taxon>Bacteroidota</taxon>
        <taxon>Flavobacteriia</taxon>
        <taxon>Flavobacteriales</taxon>
        <taxon>Flavobacteriaceae</taxon>
        <taxon>Aquimarina</taxon>
    </lineage>
</organism>
<feature type="modified residue" description="4-aspartylphosphate" evidence="5">
    <location>
        <position position="593"/>
    </location>
</feature>
<evidence type="ECO:0000313" key="9">
    <source>
        <dbReference type="EMBL" id="MFD2561409.1"/>
    </source>
</evidence>
<dbReference type="InterPro" id="IPR004358">
    <property type="entry name" value="Sig_transdc_His_kin-like_C"/>
</dbReference>